<protein>
    <submittedName>
        <fullName evidence="4">Hsp20/alpha crystallin family protein</fullName>
    </submittedName>
</protein>
<dbReference type="PANTHER" id="PTHR11527">
    <property type="entry name" value="HEAT-SHOCK PROTEIN 20 FAMILY MEMBER"/>
    <property type="match status" value="1"/>
</dbReference>
<reference evidence="4 5" key="1">
    <citation type="submission" date="2020-10" db="EMBL/GenBank/DDBJ databases">
        <title>Connecting structure to function with the recovery of over 1000 high-quality activated sludge metagenome-assembled genomes encoding full-length rRNA genes using long-read sequencing.</title>
        <authorList>
            <person name="Singleton C.M."/>
            <person name="Petriglieri F."/>
            <person name="Kristensen J.M."/>
            <person name="Kirkegaard R.H."/>
            <person name="Michaelsen T.Y."/>
            <person name="Andersen M.H."/>
            <person name="Karst S.M."/>
            <person name="Dueholm M.S."/>
            <person name="Nielsen P.H."/>
            <person name="Albertsen M."/>
        </authorList>
    </citation>
    <scope>NUCLEOTIDE SEQUENCE [LARGE SCALE GENOMIC DNA]</scope>
    <source>
        <strain evidence="4">Lyne_18-Q3-R50-59_MAXAC.006</strain>
    </source>
</reference>
<evidence type="ECO:0000256" key="1">
    <source>
        <dbReference type="PROSITE-ProRule" id="PRU00285"/>
    </source>
</evidence>
<evidence type="ECO:0000313" key="5">
    <source>
        <dbReference type="Proteomes" id="UP000727993"/>
    </source>
</evidence>
<accession>A0A936TEV3</accession>
<name>A0A936TEV3_9ACTN</name>
<comment type="similarity">
    <text evidence="1 2">Belongs to the small heat shock protein (HSP20) family.</text>
</comment>
<dbReference type="CDD" id="cd06464">
    <property type="entry name" value="ACD_sHsps-like"/>
    <property type="match status" value="1"/>
</dbReference>
<feature type="domain" description="SHSP" evidence="3">
    <location>
        <begin position="19"/>
        <end position="133"/>
    </location>
</feature>
<organism evidence="4 5">
    <name type="scientific">Candidatus Neomicrothrix subdominans</name>
    <dbReference type="NCBI Taxonomy" id="2954438"/>
    <lineage>
        <taxon>Bacteria</taxon>
        <taxon>Bacillati</taxon>
        <taxon>Actinomycetota</taxon>
        <taxon>Acidimicrobiia</taxon>
        <taxon>Acidimicrobiales</taxon>
        <taxon>Microthrixaceae</taxon>
        <taxon>Candidatus Neomicrothrix</taxon>
    </lineage>
</organism>
<evidence type="ECO:0000313" key="4">
    <source>
        <dbReference type="EMBL" id="MBK9298708.1"/>
    </source>
</evidence>
<sequence length="152" mass="16478">MLTTWDPFRDVERLFEVDPRSRSIPAPFDAVRTADEVVLTYDLPGFRADDVDVTVENHVLTLTASRTQAELPEGAQRLVAERRFGTVRRQVTLSDTLDGQNVSAHFDNGVLELRIPVSEKALAVKVPIGVGATSIDAESSSTSDEPAGAASN</sequence>
<dbReference type="SUPFAM" id="SSF49764">
    <property type="entry name" value="HSP20-like chaperones"/>
    <property type="match status" value="1"/>
</dbReference>
<dbReference type="EMBL" id="JADJZA010000010">
    <property type="protein sequence ID" value="MBK9298708.1"/>
    <property type="molecule type" value="Genomic_DNA"/>
</dbReference>
<dbReference type="InterPro" id="IPR008978">
    <property type="entry name" value="HSP20-like_chaperone"/>
</dbReference>
<comment type="caution">
    <text evidence="4">The sequence shown here is derived from an EMBL/GenBank/DDBJ whole genome shotgun (WGS) entry which is preliminary data.</text>
</comment>
<gene>
    <name evidence="4" type="ORF">IPN02_18150</name>
</gene>
<dbReference type="Pfam" id="PF00011">
    <property type="entry name" value="HSP20"/>
    <property type="match status" value="1"/>
</dbReference>
<dbReference type="InterPro" id="IPR031107">
    <property type="entry name" value="Small_HSP"/>
</dbReference>
<dbReference type="Proteomes" id="UP000727993">
    <property type="component" value="Unassembled WGS sequence"/>
</dbReference>
<evidence type="ECO:0000259" key="3">
    <source>
        <dbReference type="PROSITE" id="PS01031"/>
    </source>
</evidence>
<proteinExistence type="inferred from homology"/>
<dbReference type="AlphaFoldDB" id="A0A936TEV3"/>
<evidence type="ECO:0000256" key="2">
    <source>
        <dbReference type="RuleBase" id="RU003616"/>
    </source>
</evidence>
<dbReference type="Gene3D" id="2.60.40.790">
    <property type="match status" value="1"/>
</dbReference>
<dbReference type="InterPro" id="IPR002068">
    <property type="entry name" value="A-crystallin/Hsp20_dom"/>
</dbReference>
<dbReference type="PROSITE" id="PS01031">
    <property type="entry name" value="SHSP"/>
    <property type="match status" value="1"/>
</dbReference>